<protein>
    <submittedName>
        <fullName evidence="2">Uncharacterized protein</fullName>
    </submittedName>
</protein>
<evidence type="ECO:0000256" key="1">
    <source>
        <dbReference type="SAM" id="MobiDB-lite"/>
    </source>
</evidence>
<name>A0A367ZIH7_9BACT</name>
<comment type="caution">
    <text evidence="2">The sequence shown here is derived from an EMBL/GenBank/DDBJ whole genome shotgun (WGS) entry which is preliminary data.</text>
</comment>
<feature type="region of interest" description="Disordered" evidence="1">
    <location>
        <begin position="1"/>
        <end position="43"/>
    </location>
</feature>
<reference evidence="2 3" key="1">
    <citation type="submission" date="2018-05" db="EMBL/GenBank/DDBJ databases">
        <title>A metagenomic window into the 2 km-deep terrestrial subsurface aquifer revealed taxonomically and functionally diverse microbial community comprising novel uncultured bacterial lineages.</title>
        <authorList>
            <person name="Kadnikov V.V."/>
            <person name="Mardanov A.V."/>
            <person name="Beletsky A.V."/>
            <person name="Banks D."/>
            <person name="Pimenov N.V."/>
            <person name="Frank Y.A."/>
            <person name="Karnachuk O.V."/>
            <person name="Ravin N.V."/>
        </authorList>
    </citation>
    <scope>NUCLEOTIDE SEQUENCE [LARGE SCALE GENOMIC DNA]</scope>
    <source>
        <strain evidence="2">BY5</strain>
    </source>
</reference>
<dbReference type="Proteomes" id="UP000252355">
    <property type="component" value="Unassembled WGS sequence"/>
</dbReference>
<accession>A0A367ZIH7</accession>
<proteinExistence type="predicted"/>
<sequence>MGEPKDTSLVPFSQLDRRGSAVAAPEEGKIASSQTHEPHVYCR</sequence>
<dbReference type="AlphaFoldDB" id="A0A367ZIH7"/>
<organism evidence="2 3">
    <name type="scientific">Candidatus Ozemobacter sibiricus</name>
    <dbReference type="NCBI Taxonomy" id="2268124"/>
    <lineage>
        <taxon>Bacteria</taxon>
        <taxon>Candidatus Ozemobacteria</taxon>
        <taxon>Candidatus Ozemobacterales</taxon>
        <taxon>Candidatus Ozemobacteraceae</taxon>
        <taxon>Candidatus Ozemobacter</taxon>
    </lineage>
</organism>
<dbReference type="EMBL" id="QOQW01000032">
    <property type="protein sequence ID" value="RCK77820.1"/>
    <property type="molecule type" value="Genomic_DNA"/>
</dbReference>
<gene>
    <name evidence="2" type="ORF">OZSIB_2589</name>
</gene>
<evidence type="ECO:0000313" key="3">
    <source>
        <dbReference type="Proteomes" id="UP000252355"/>
    </source>
</evidence>
<evidence type="ECO:0000313" key="2">
    <source>
        <dbReference type="EMBL" id="RCK77820.1"/>
    </source>
</evidence>